<dbReference type="EMBL" id="HBHY01009122">
    <property type="protein sequence ID" value="CAE0136374.1"/>
    <property type="molecule type" value="Transcribed_RNA"/>
</dbReference>
<organism evidence="2">
    <name type="scientific">Prasinoderma singulare</name>
    <dbReference type="NCBI Taxonomy" id="676789"/>
    <lineage>
        <taxon>Eukaryota</taxon>
        <taxon>Viridiplantae</taxon>
        <taxon>Prasinodermophyta</taxon>
        <taxon>Prasinodermophyceae</taxon>
        <taxon>Prasinodermales</taxon>
        <taxon>Prasinodermaceae</taxon>
        <taxon>Prasinoderma</taxon>
    </lineage>
</organism>
<reference evidence="2" key="1">
    <citation type="submission" date="2021-01" db="EMBL/GenBank/DDBJ databases">
        <authorList>
            <person name="Corre E."/>
            <person name="Pelletier E."/>
            <person name="Niang G."/>
            <person name="Scheremetjew M."/>
            <person name="Finn R."/>
            <person name="Kale V."/>
            <person name="Holt S."/>
            <person name="Cochrane G."/>
            <person name="Meng A."/>
            <person name="Brown T."/>
            <person name="Cohen L."/>
        </authorList>
    </citation>
    <scope>NUCLEOTIDE SEQUENCE</scope>
    <source>
        <strain evidence="2">RCC927</strain>
    </source>
</reference>
<dbReference type="AlphaFoldDB" id="A0A7S3FAT5"/>
<evidence type="ECO:0000256" key="1">
    <source>
        <dbReference type="SAM" id="MobiDB-lite"/>
    </source>
</evidence>
<protein>
    <submittedName>
        <fullName evidence="2">Uncharacterized protein</fullName>
    </submittedName>
</protein>
<sequence>MKRSGSEQPQCAGAGGAWDGGGKRARLEAPPAWQLRAPTTPINAVPASAAAIVAAAGANFATAGPPSASARAQSTATATLVAASGLAFSQAPVAAHQAAQRGGQHRRTSSF</sequence>
<gene>
    <name evidence="2" type="ORF">PSIN1315_LOCUS5874</name>
</gene>
<accession>A0A7S3FAT5</accession>
<name>A0A7S3FAT5_9VIRI</name>
<proteinExistence type="predicted"/>
<evidence type="ECO:0000313" key="2">
    <source>
        <dbReference type="EMBL" id="CAE0136374.1"/>
    </source>
</evidence>
<feature type="region of interest" description="Disordered" evidence="1">
    <location>
        <begin position="1"/>
        <end position="32"/>
    </location>
</feature>